<dbReference type="GO" id="GO:0046327">
    <property type="term" value="P:glycerol biosynthetic process from pyruvate"/>
    <property type="evidence" value="ECO:0007669"/>
    <property type="project" value="TreeGrafter"/>
</dbReference>
<dbReference type="GO" id="GO:0016301">
    <property type="term" value="F:kinase activity"/>
    <property type="evidence" value="ECO:0007669"/>
    <property type="project" value="UniProtKB-KW"/>
</dbReference>
<feature type="binding site" evidence="11">
    <location>
        <position position="422"/>
    </location>
    <ligand>
        <name>GTP</name>
        <dbReference type="ChEBI" id="CHEBI:37565"/>
    </ligand>
</feature>
<feature type="binding site" evidence="11">
    <location>
        <position position="271"/>
    </location>
    <ligand>
        <name>substrate</name>
    </ligand>
</feature>
<dbReference type="Pfam" id="PF17297">
    <property type="entry name" value="PEPCK_N"/>
    <property type="match status" value="1"/>
</dbReference>
<dbReference type="Gene3D" id="3.90.228.20">
    <property type="match status" value="1"/>
</dbReference>
<dbReference type="GO" id="GO:0033993">
    <property type="term" value="P:response to lipid"/>
    <property type="evidence" value="ECO:0007669"/>
    <property type="project" value="TreeGrafter"/>
</dbReference>
<keyword evidence="4 11" id="KW-0312">Gluconeogenesis</keyword>
<dbReference type="HAMAP" id="MF_00452">
    <property type="entry name" value="PEPCK_GTP"/>
    <property type="match status" value="1"/>
</dbReference>
<dbReference type="PATRIC" id="fig|1249627.3.peg.2260"/>
<evidence type="ECO:0000313" key="14">
    <source>
        <dbReference type="EMBL" id="EXJ14976.1"/>
    </source>
</evidence>
<dbReference type="GO" id="GO:0019543">
    <property type="term" value="P:propionate catabolic process"/>
    <property type="evidence" value="ECO:0007669"/>
    <property type="project" value="TreeGrafter"/>
</dbReference>
<reference evidence="14 15" key="1">
    <citation type="submission" date="2012-11" db="EMBL/GenBank/DDBJ databases">
        <title>Genome assembly of Thiorhodococcus sp. AK35.</title>
        <authorList>
            <person name="Nupur N."/>
            <person name="Khatri I."/>
            <person name="Subramanian S."/>
            <person name="Pinnaka A."/>
        </authorList>
    </citation>
    <scope>NUCLEOTIDE SEQUENCE [LARGE SCALE GENOMIC DNA]</scope>
    <source>
        <strain evidence="14 15">AK35</strain>
    </source>
</reference>
<dbReference type="CDD" id="cd00819">
    <property type="entry name" value="PEPCK_GTP"/>
    <property type="match status" value="1"/>
</dbReference>
<evidence type="ECO:0000256" key="4">
    <source>
        <dbReference type="ARBA" id="ARBA00022432"/>
    </source>
</evidence>
<name>W9VDB5_9GAMM</name>
<dbReference type="EMBL" id="AONC01000031">
    <property type="protein sequence ID" value="EXJ14976.1"/>
    <property type="molecule type" value="Genomic_DNA"/>
</dbReference>
<evidence type="ECO:0000256" key="7">
    <source>
        <dbReference type="ARBA" id="ARBA00022793"/>
    </source>
</evidence>
<dbReference type="FunFam" id="3.40.449.10:FF:000005">
    <property type="entry name" value="Phosphoenolpyruvate carboxykinase [GTP]"/>
    <property type="match status" value="1"/>
</dbReference>
<accession>W9VDB5</accession>
<dbReference type="SUPFAM" id="SSF53795">
    <property type="entry name" value="PEP carboxykinase-like"/>
    <property type="match status" value="1"/>
</dbReference>
<dbReference type="PIRSF" id="PIRSF001348">
    <property type="entry name" value="PEP_carboxykinase_GTP"/>
    <property type="match status" value="1"/>
</dbReference>
<keyword evidence="15" id="KW-1185">Reference proteome</keyword>
<dbReference type="Proteomes" id="UP000019460">
    <property type="component" value="Unassembled WGS sequence"/>
</dbReference>
<evidence type="ECO:0000256" key="5">
    <source>
        <dbReference type="ARBA" id="ARBA00022723"/>
    </source>
</evidence>
<dbReference type="GO" id="GO:0005525">
    <property type="term" value="F:GTP binding"/>
    <property type="evidence" value="ECO:0007669"/>
    <property type="project" value="UniProtKB-UniRule"/>
</dbReference>
<evidence type="ECO:0000259" key="13">
    <source>
        <dbReference type="Pfam" id="PF17297"/>
    </source>
</evidence>
<feature type="binding site" evidence="11">
    <location>
        <begin position="220"/>
        <end position="222"/>
    </location>
    <ligand>
        <name>substrate</name>
    </ligand>
</feature>
<keyword evidence="6 11" id="KW-0547">Nucleotide-binding</keyword>
<sequence>MTLTHDGASRTDNKRLLSWVDEMAALCKPDRIYWCDGSQEEYDRLCDEMVESGAYIRLNPEKRPNSFLARSHPSDVARVEERTFICSEHEEDAGPTNNWMSPRKMKGLLRKAFDGCMQGRTLYVIPFSMGPLGSHIAHIGVEITDSPYVVTNQRIMTRMGQAALNALGTYGEFVPCMHSVGAPLQPGEEDVTWPCESSIENKYIAHFPETREIWSYGSGYGGNALLGKKCLALRIASVMARDEGWLAEHMLILGVESPEGEKAYVSAAFPSACGKTNFAMLIPPKDFDGWKVTTIGDDIAWIKPNPKDGKFYAINPEAGFFGVAPGTNEASNPNALHSLHSNCIFTNCALTDDGDIWWEGLTDETPEHLIDWKGHDWTPGCGVPAAHPNARFTAPAAQCPVIDPDWEDPAGVPISAFLFGGRVSRHFPLVFQSYNWEHGVYMAATMGSEATAAAIGQAAMRRDPMAMLPFCGYNMAEYWKHWLRIGRQHVATPPPIFRVNWFRKDEHGRFIWPGFGENMRVLKWILERSQGCAHAVESPLGWVPGYTDLNLHEIGFSESDFYKIMNIDREVARQEANEQEELFTRFGDHLPHEMELERELLLARLYHSPKLWDLSSVLRPAATAE</sequence>
<dbReference type="InterPro" id="IPR035077">
    <property type="entry name" value="PEP_carboxykinase_GTP_C"/>
</dbReference>
<keyword evidence="14" id="KW-0418">Kinase</keyword>
<evidence type="ECO:0000256" key="11">
    <source>
        <dbReference type="HAMAP-Rule" id="MF_00452"/>
    </source>
</evidence>
<evidence type="ECO:0000313" key="15">
    <source>
        <dbReference type="Proteomes" id="UP000019460"/>
    </source>
</evidence>
<dbReference type="EC" id="4.1.1.32" evidence="11"/>
<comment type="subunit">
    <text evidence="3 11">Monomer.</text>
</comment>
<gene>
    <name evidence="11" type="primary">pckG</name>
    <name evidence="14" type="ORF">D779_1940</name>
</gene>
<evidence type="ECO:0000256" key="3">
    <source>
        <dbReference type="ARBA" id="ARBA00011245"/>
    </source>
</evidence>
<feature type="domain" description="Phosphoenolpyruvate carboxykinase GTP-utilising N-terminal" evidence="13">
    <location>
        <begin position="19"/>
        <end position="241"/>
    </location>
</feature>
<evidence type="ECO:0000256" key="8">
    <source>
        <dbReference type="ARBA" id="ARBA00023134"/>
    </source>
</evidence>
<keyword evidence="5 11" id="KW-0479">Metal-binding</keyword>
<dbReference type="GO" id="GO:0006094">
    <property type="term" value="P:gluconeogenesis"/>
    <property type="evidence" value="ECO:0007669"/>
    <property type="project" value="UniProtKB-UniRule"/>
</dbReference>
<comment type="function">
    <text evidence="11">Catalyzes the conversion of oxaloacetate (OAA) to phosphoenolpyruvate (PEP), the rate-limiting step in the metabolic pathway that produces glucose from lactate and other precursors derived from the citric acid cycle.</text>
</comment>
<keyword evidence="14" id="KW-0670">Pyruvate</keyword>
<dbReference type="OrthoDB" id="9758871at2"/>
<dbReference type="RefSeq" id="WP_043753742.1">
    <property type="nucleotide sequence ID" value="NZ_AONC01000031.1"/>
</dbReference>
<dbReference type="SUPFAM" id="SSF68923">
    <property type="entry name" value="PEP carboxykinase N-terminal domain"/>
    <property type="match status" value="1"/>
</dbReference>
<feature type="binding site" evidence="11">
    <location>
        <position position="249"/>
    </location>
    <ligand>
        <name>Mn(2+)</name>
        <dbReference type="ChEBI" id="CHEBI:29035"/>
    </ligand>
</feature>
<feature type="binding site" evidence="11">
    <location>
        <begin position="515"/>
        <end position="518"/>
    </location>
    <ligand>
        <name>GTP</name>
        <dbReference type="ChEBI" id="CHEBI:37565"/>
    </ligand>
</feature>
<keyword evidence="11" id="KW-0963">Cytoplasm</keyword>
<feature type="binding site" evidence="11">
    <location>
        <position position="391"/>
    </location>
    <ligand>
        <name>GTP</name>
        <dbReference type="ChEBI" id="CHEBI:37565"/>
    </ligand>
</feature>
<dbReference type="Gene3D" id="3.40.449.10">
    <property type="entry name" value="Phosphoenolpyruvate Carboxykinase, domain 1"/>
    <property type="match status" value="1"/>
</dbReference>
<protein>
    <recommendedName>
        <fullName evidence="11">Phosphoenolpyruvate carboxykinase [GTP]</fullName>
        <shortName evidence="11">PEP carboxykinase</shortName>
        <shortName evidence="11">PEPCK</shortName>
        <ecNumber evidence="11">4.1.1.32</ecNumber>
    </recommendedName>
    <alternativeName>
        <fullName evidence="11">GTP-dependent phosphoenolpyruvate carboxykinase</fullName>
        <shortName evidence="11">GTP-PEPCK</shortName>
    </alternativeName>
</protein>
<dbReference type="GO" id="GO:0071333">
    <property type="term" value="P:cellular response to glucose stimulus"/>
    <property type="evidence" value="ECO:0007669"/>
    <property type="project" value="TreeGrafter"/>
</dbReference>
<dbReference type="NCBIfam" id="NF003253">
    <property type="entry name" value="PRK04210.1"/>
    <property type="match status" value="1"/>
</dbReference>
<evidence type="ECO:0000256" key="9">
    <source>
        <dbReference type="ARBA" id="ARBA00023211"/>
    </source>
</evidence>
<dbReference type="InterPro" id="IPR035078">
    <property type="entry name" value="PEP_carboxykinase_GTP_N"/>
</dbReference>
<feature type="binding site" evidence="11">
    <location>
        <begin position="389"/>
        <end position="391"/>
    </location>
    <ligand>
        <name>substrate</name>
    </ligand>
</feature>
<keyword evidence="10 11" id="KW-0456">Lyase</keyword>
<dbReference type="PANTHER" id="PTHR11561">
    <property type="entry name" value="PHOSPHOENOLPYRUVATE CARBOXYKINASE"/>
    <property type="match status" value="1"/>
</dbReference>
<dbReference type="GO" id="GO:0004613">
    <property type="term" value="F:phosphoenolpyruvate carboxykinase (GTP) activity"/>
    <property type="evidence" value="ECO:0007669"/>
    <property type="project" value="UniProtKB-UniRule"/>
</dbReference>
<dbReference type="eggNOG" id="COG1274">
    <property type="taxonomic scope" value="Bacteria"/>
</dbReference>
<dbReference type="Gene3D" id="2.170.8.10">
    <property type="entry name" value="Phosphoenolpyruvate Carboxykinase, domain 2"/>
    <property type="match status" value="1"/>
</dbReference>
<dbReference type="InterPro" id="IPR008210">
    <property type="entry name" value="PEP_carboxykinase_N"/>
</dbReference>
<feature type="binding site" evidence="11">
    <location>
        <position position="229"/>
    </location>
    <ligand>
        <name>Mn(2+)</name>
        <dbReference type="ChEBI" id="CHEBI:29035"/>
    </ligand>
</feature>
<comment type="subcellular location">
    <subcellularLocation>
        <location evidence="11">Cytoplasm</location>
    </subcellularLocation>
</comment>
<dbReference type="InterPro" id="IPR018091">
    <property type="entry name" value="PEP_carboxykin_GTP_CS"/>
</dbReference>
<dbReference type="PROSITE" id="PS00505">
    <property type="entry name" value="PEPCK_GTP"/>
    <property type="match status" value="1"/>
</dbReference>
<organism evidence="14 15">
    <name type="scientific">Imhoffiella purpurea</name>
    <dbReference type="NCBI Taxonomy" id="1249627"/>
    <lineage>
        <taxon>Bacteria</taxon>
        <taxon>Pseudomonadati</taxon>
        <taxon>Pseudomonadota</taxon>
        <taxon>Gammaproteobacteria</taxon>
        <taxon>Chromatiales</taxon>
        <taxon>Chromatiaceae</taxon>
        <taxon>Imhoffiella</taxon>
    </lineage>
</organism>
<feature type="binding site" evidence="11">
    <location>
        <position position="298"/>
    </location>
    <ligand>
        <name>Mn(2+)</name>
        <dbReference type="ChEBI" id="CHEBI:29035"/>
    </ligand>
</feature>
<dbReference type="GO" id="GO:0006107">
    <property type="term" value="P:oxaloacetate metabolic process"/>
    <property type="evidence" value="ECO:0007669"/>
    <property type="project" value="TreeGrafter"/>
</dbReference>
<keyword evidence="9 11" id="KW-0464">Manganese</keyword>
<dbReference type="InterPro" id="IPR013035">
    <property type="entry name" value="PEP_carboxykinase_C"/>
</dbReference>
<comment type="pathway">
    <text evidence="1 11">Carbohydrate biosynthesis; gluconeogenesis.</text>
</comment>
<comment type="caution">
    <text evidence="14">The sequence shown here is derived from an EMBL/GenBank/DDBJ whole genome shotgun (WGS) entry which is preliminary data.</text>
</comment>
<feature type="binding site" evidence="11">
    <location>
        <position position="78"/>
    </location>
    <ligand>
        <name>substrate</name>
    </ligand>
</feature>
<dbReference type="PANTHER" id="PTHR11561:SF0">
    <property type="entry name" value="PHOSPHOENOLPYRUVATE CARBOXYKINASE [GTP]-RELATED"/>
    <property type="match status" value="1"/>
</dbReference>
<dbReference type="GO" id="GO:0005829">
    <property type="term" value="C:cytosol"/>
    <property type="evidence" value="ECO:0007669"/>
    <property type="project" value="TreeGrafter"/>
</dbReference>
<evidence type="ECO:0000259" key="12">
    <source>
        <dbReference type="Pfam" id="PF00821"/>
    </source>
</evidence>
<feature type="active site" evidence="11">
    <location>
        <position position="273"/>
    </location>
</feature>
<dbReference type="GO" id="GO:0030145">
    <property type="term" value="F:manganese ion binding"/>
    <property type="evidence" value="ECO:0007669"/>
    <property type="project" value="UniProtKB-UniRule"/>
</dbReference>
<feature type="binding site" evidence="11">
    <location>
        <begin position="272"/>
        <end position="277"/>
    </location>
    <ligand>
        <name>GTP</name>
        <dbReference type="ChEBI" id="CHEBI:37565"/>
    </ligand>
</feature>
<dbReference type="AlphaFoldDB" id="W9VDB5"/>
<evidence type="ECO:0000256" key="2">
    <source>
        <dbReference type="ARBA" id="ARBA00005796"/>
    </source>
</evidence>
<dbReference type="UniPathway" id="UPA00138"/>
<dbReference type="STRING" id="1249627.D779_1940"/>
<evidence type="ECO:0000256" key="1">
    <source>
        <dbReference type="ARBA" id="ARBA00004742"/>
    </source>
</evidence>
<comment type="cofactor">
    <cofactor evidence="11">
        <name>Mn(2+)</name>
        <dbReference type="ChEBI" id="CHEBI:29035"/>
    </cofactor>
    <text evidence="11">Binds 1 Mn(2+) ion per subunit.</text>
</comment>
<dbReference type="Pfam" id="PF00821">
    <property type="entry name" value="PEPCK_GTP"/>
    <property type="match status" value="1"/>
</dbReference>
<dbReference type="InterPro" id="IPR008209">
    <property type="entry name" value="PEP_carboxykinase_GTP"/>
</dbReference>
<dbReference type="GO" id="GO:0042594">
    <property type="term" value="P:response to starvation"/>
    <property type="evidence" value="ECO:0007669"/>
    <property type="project" value="TreeGrafter"/>
</dbReference>
<feature type="domain" description="Phosphoenolpyruvate carboxykinase C-terminal P-loop" evidence="12">
    <location>
        <begin position="245"/>
        <end position="599"/>
    </location>
</feature>
<keyword evidence="7 11" id="KW-0210">Decarboxylase</keyword>
<keyword evidence="14" id="KW-0808">Transferase</keyword>
<comment type="catalytic activity">
    <reaction evidence="11">
        <text>oxaloacetate + GTP = phosphoenolpyruvate + GDP + CO2</text>
        <dbReference type="Rhea" id="RHEA:10388"/>
        <dbReference type="ChEBI" id="CHEBI:16452"/>
        <dbReference type="ChEBI" id="CHEBI:16526"/>
        <dbReference type="ChEBI" id="CHEBI:37565"/>
        <dbReference type="ChEBI" id="CHEBI:58189"/>
        <dbReference type="ChEBI" id="CHEBI:58702"/>
        <dbReference type="EC" id="4.1.1.32"/>
    </reaction>
</comment>
<comment type="similarity">
    <text evidence="2 11">Belongs to the phosphoenolpyruvate carboxykinase [GTP] family.</text>
</comment>
<proteinExistence type="inferred from homology"/>
<evidence type="ECO:0000256" key="6">
    <source>
        <dbReference type="ARBA" id="ARBA00022741"/>
    </source>
</evidence>
<evidence type="ECO:0000256" key="10">
    <source>
        <dbReference type="ARBA" id="ARBA00023239"/>
    </source>
</evidence>
<keyword evidence="8 11" id="KW-0342">GTP-binding</keyword>